<organism evidence="1 2">
    <name type="scientific">Noviherbaspirillum denitrificans</name>
    <dbReference type="NCBI Taxonomy" id="1968433"/>
    <lineage>
        <taxon>Bacteria</taxon>
        <taxon>Pseudomonadati</taxon>
        <taxon>Pseudomonadota</taxon>
        <taxon>Betaproteobacteria</taxon>
        <taxon>Burkholderiales</taxon>
        <taxon>Oxalobacteraceae</taxon>
        <taxon>Noviherbaspirillum</taxon>
    </lineage>
</organism>
<dbReference type="Pfam" id="PF02635">
    <property type="entry name" value="DsrE"/>
    <property type="match status" value="1"/>
</dbReference>
<dbReference type="InterPro" id="IPR027396">
    <property type="entry name" value="DsrEFH-like"/>
</dbReference>
<dbReference type="Proteomes" id="UP000197535">
    <property type="component" value="Unassembled WGS sequence"/>
</dbReference>
<keyword evidence="2" id="KW-1185">Reference proteome</keyword>
<evidence type="ECO:0000313" key="1">
    <source>
        <dbReference type="EMBL" id="OWW22814.1"/>
    </source>
</evidence>
<dbReference type="SUPFAM" id="SSF75169">
    <property type="entry name" value="DsrEFH-like"/>
    <property type="match status" value="1"/>
</dbReference>
<dbReference type="InterPro" id="IPR003787">
    <property type="entry name" value="Sulphur_relay_DsrE/F-like"/>
</dbReference>
<gene>
    <name evidence="1" type="ORF">AYR66_11720</name>
</gene>
<evidence type="ECO:0000313" key="2">
    <source>
        <dbReference type="Proteomes" id="UP000197535"/>
    </source>
</evidence>
<dbReference type="Gene3D" id="3.40.1260.10">
    <property type="entry name" value="DsrEFH-like"/>
    <property type="match status" value="1"/>
</dbReference>
<reference evidence="1 2" key="1">
    <citation type="submission" date="2016-02" db="EMBL/GenBank/DDBJ databases">
        <authorList>
            <person name="Wen L."/>
            <person name="He K."/>
            <person name="Yang H."/>
        </authorList>
    </citation>
    <scope>NUCLEOTIDE SEQUENCE [LARGE SCALE GENOMIC DNA]</scope>
    <source>
        <strain evidence="1 2">TSA40</strain>
    </source>
</reference>
<protein>
    <submittedName>
        <fullName evidence="1">Uncharacterized protein</fullName>
    </submittedName>
</protein>
<dbReference type="AlphaFoldDB" id="A0A254TJR5"/>
<dbReference type="PANTHER" id="PTHR37691">
    <property type="entry name" value="BLR3518 PROTEIN"/>
    <property type="match status" value="1"/>
</dbReference>
<proteinExistence type="predicted"/>
<name>A0A254TJR5_9BURK</name>
<sequence>MADEPVKVVYHLTEGLDQASRAMSNIRNHLRAEPDTKIVVVANGDGIKFLLTGATERSGRPFDGAVAALASQGVDFRVCSNTLIAHDVPVSRVLPGVRLVTSGVAEVARLQAREGFVYLRP</sequence>
<accession>A0A254TJR5</accession>
<dbReference type="PANTHER" id="PTHR37691:SF1">
    <property type="entry name" value="BLR3518 PROTEIN"/>
    <property type="match status" value="1"/>
</dbReference>
<dbReference type="EMBL" id="LSTO01000001">
    <property type="protein sequence ID" value="OWW22814.1"/>
    <property type="molecule type" value="Genomic_DNA"/>
</dbReference>
<comment type="caution">
    <text evidence="1">The sequence shown here is derived from an EMBL/GenBank/DDBJ whole genome shotgun (WGS) entry which is preliminary data.</text>
</comment>